<evidence type="ECO:0000313" key="3">
    <source>
        <dbReference type="Proteomes" id="UP000027456"/>
    </source>
</evidence>
<feature type="compositionally biased region" description="Polar residues" evidence="1">
    <location>
        <begin position="112"/>
        <end position="133"/>
    </location>
</feature>
<dbReference type="Proteomes" id="UP000027456">
    <property type="component" value="Unassembled WGS sequence"/>
</dbReference>
<feature type="compositionally biased region" description="Polar residues" evidence="1">
    <location>
        <begin position="80"/>
        <end position="93"/>
    </location>
</feature>
<evidence type="ECO:0000256" key="1">
    <source>
        <dbReference type="SAM" id="MobiDB-lite"/>
    </source>
</evidence>
<accession>A0A074RRQ3</accession>
<comment type="caution">
    <text evidence="2">The sequence shown here is derived from an EMBL/GenBank/DDBJ whole genome shotgun (WGS) entry which is preliminary data.</text>
</comment>
<dbReference type="HOGENOM" id="CLU_1482790_0_0_1"/>
<keyword evidence="3" id="KW-1185">Reference proteome</keyword>
<dbReference type="EMBL" id="AZST01000767">
    <property type="protein sequence ID" value="KEP47348.1"/>
    <property type="molecule type" value="Genomic_DNA"/>
</dbReference>
<proteinExistence type="predicted"/>
<feature type="compositionally biased region" description="Low complexity" evidence="1">
    <location>
        <begin position="153"/>
        <end position="164"/>
    </location>
</feature>
<reference evidence="2 3" key="1">
    <citation type="submission" date="2013-12" db="EMBL/GenBank/DDBJ databases">
        <authorList>
            <person name="Cubeta M."/>
            <person name="Pakala S."/>
            <person name="Fedorova N."/>
            <person name="Thomas E."/>
            <person name="Dean R."/>
            <person name="Jabaji S."/>
            <person name="Neate S."/>
            <person name="Toda T."/>
            <person name="Tavantzis S."/>
            <person name="Vilgalys R."/>
            <person name="Bharathan N."/>
            <person name="Pakala S."/>
            <person name="Losada L.S."/>
            <person name="Zafar N."/>
            <person name="Nierman W."/>
        </authorList>
    </citation>
    <scope>NUCLEOTIDE SEQUENCE [LARGE SCALE GENOMIC DNA]</scope>
    <source>
        <strain evidence="2 3">123E</strain>
    </source>
</reference>
<sequence length="182" mass="18532">MASSMVSPPGLMHPRAGPSSSHRLSQTVSSVLSDFDSAYMPDLMSRSGLGGSYFSGDVPSLSQSVSDTTLVPGLVPPSGHATSSGRRARTITSVPLVANTASLPGLMPRSARPSSLDSRSGTLLSAQSVSDSATPRGLMPHSARLGSPDRRSSTLSSTQSVSDTASLPSLMPGSTRPGSSDC</sequence>
<feature type="region of interest" description="Disordered" evidence="1">
    <location>
        <begin position="1"/>
        <end position="27"/>
    </location>
</feature>
<gene>
    <name evidence="2" type="ORF">V565_159010</name>
</gene>
<name>A0A074RRQ3_9AGAM</name>
<protein>
    <submittedName>
        <fullName evidence="2">Uncharacterized protein</fullName>
    </submittedName>
</protein>
<evidence type="ECO:0000313" key="2">
    <source>
        <dbReference type="EMBL" id="KEP47348.1"/>
    </source>
</evidence>
<organism evidence="2 3">
    <name type="scientific">Rhizoctonia solani 123E</name>
    <dbReference type="NCBI Taxonomy" id="1423351"/>
    <lineage>
        <taxon>Eukaryota</taxon>
        <taxon>Fungi</taxon>
        <taxon>Dikarya</taxon>
        <taxon>Basidiomycota</taxon>
        <taxon>Agaricomycotina</taxon>
        <taxon>Agaricomycetes</taxon>
        <taxon>Cantharellales</taxon>
        <taxon>Ceratobasidiaceae</taxon>
        <taxon>Rhizoctonia</taxon>
    </lineage>
</organism>
<dbReference type="AlphaFoldDB" id="A0A074RRQ3"/>
<feature type="compositionally biased region" description="Polar residues" evidence="1">
    <location>
        <begin position="18"/>
        <end position="27"/>
    </location>
</feature>
<dbReference type="STRING" id="1423351.A0A074RRQ3"/>
<feature type="region of interest" description="Disordered" evidence="1">
    <location>
        <begin position="72"/>
        <end position="182"/>
    </location>
</feature>